<evidence type="ECO:0000256" key="10">
    <source>
        <dbReference type="ARBA" id="ARBA00047481"/>
    </source>
</evidence>
<dbReference type="InterPro" id="IPR015422">
    <property type="entry name" value="PyrdxlP-dep_Trfase_small"/>
</dbReference>
<dbReference type="RefSeq" id="WP_244350061.1">
    <property type="nucleotide sequence ID" value="NZ_JAFIRA010000015.1"/>
</dbReference>
<protein>
    <recommendedName>
        <fullName evidence="11">Histidinol-phosphate aminotransferase</fullName>
        <ecNumber evidence="11">2.6.1.9</ecNumber>
    </recommendedName>
    <alternativeName>
        <fullName evidence="11">Imidazole acetol-phosphate transaminase</fullName>
    </alternativeName>
</protein>
<evidence type="ECO:0000256" key="2">
    <source>
        <dbReference type="ARBA" id="ARBA00005011"/>
    </source>
</evidence>
<evidence type="ECO:0000256" key="3">
    <source>
        <dbReference type="ARBA" id="ARBA00007970"/>
    </source>
</evidence>
<reference evidence="13" key="1">
    <citation type="submission" date="2021-02" db="EMBL/GenBank/DDBJ databases">
        <title>The CRISPR/cas machinery reduction and long-range gene transfer in the hot spring cyanobacterium Synechococcus.</title>
        <authorList>
            <person name="Dvorak P."/>
            <person name="Jahodarova E."/>
            <person name="Hasler P."/>
            <person name="Poulickova A."/>
        </authorList>
    </citation>
    <scope>NUCLEOTIDE SEQUENCE</scope>
    <source>
        <strain evidence="13">Rupite</strain>
    </source>
</reference>
<sequence length="353" mass="39219">MCALQYLRPDLLHLKSYDAVLPLAADKLDANEFPLDWPEGFKQKLSLLWEKGIPSNRYPDANHHGLKQAIAAYAGADPAQISVGNGSDELIRSLLIATCLGGRGSILVPEPTFSMYAILAESLGIPVVRVARDSESFALNLQACGQALADHPIRVVCLVDPNSPTGNGLSAAEWAWIETLPPQILVILDEAYFEFSQHTALPKLADHPNWVILRTFSKAFRLAAHRVGYAIGHPQLIQVLESIRLPYNLPAISQWAVQIALEHAEEFLADLPLLRRQRDILEQALPELPGVRVWPSQANFLYLRVEGRDPQQLQRDWQDLGTCVRATGGGIRLTVGTPEENQRALERLRQLLH</sequence>
<evidence type="ECO:0000313" key="13">
    <source>
        <dbReference type="EMBL" id="MCJ2542784.1"/>
    </source>
</evidence>
<comment type="subunit">
    <text evidence="4 11">Homodimer.</text>
</comment>
<dbReference type="EMBL" id="JAFIRA010000015">
    <property type="protein sequence ID" value="MCJ2542784.1"/>
    <property type="molecule type" value="Genomic_DNA"/>
</dbReference>
<keyword evidence="6 11" id="KW-0028">Amino-acid biosynthesis</keyword>
<keyword evidence="5 11" id="KW-0032">Aminotransferase</keyword>
<dbReference type="PANTHER" id="PTHR43643:SF6">
    <property type="entry name" value="HISTIDINOL-PHOSPHATE AMINOTRANSFERASE"/>
    <property type="match status" value="1"/>
</dbReference>
<dbReference type="Proteomes" id="UP000830835">
    <property type="component" value="Unassembled WGS sequence"/>
</dbReference>
<dbReference type="Gene3D" id="3.90.1150.10">
    <property type="entry name" value="Aspartate Aminotransferase, domain 1"/>
    <property type="match status" value="1"/>
</dbReference>
<comment type="pathway">
    <text evidence="2 11">Amino-acid biosynthesis; L-histidine biosynthesis; L-histidine from 5-phospho-alpha-D-ribose 1-diphosphate: step 7/9.</text>
</comment>
<dbReference type="Pfam" id="PF00155">
    <property type="entry name" value="Aminotran_1_2"/>
    <property type="match status" value="1"/>
</dbReference>
<dbReference type="SUPFAM" id="SSF53383">
    <property type="entry name" value="PLP-dependent transferases"/>
    <property type="match status" value="1"/>
</dbReference>
<accession>A0ABT0CAH8</accession>
<name>A0ABT0CAH8_THEVL</name>
<gene>
    <name evidence="11" type="primary">hisC</name>
    <name evidence="13" type="ORF">JX360_07665</name>
</gene>
<dbReference type="InterPro" id="IPR015424">
    <property type="entry name" value="PyrdxlP-dep_Trfase"/>
</dbReference>
<evidence type="ECO:0000313" key="14">
    <source>
        <dbReference type="Proteomes" id="UP000830835"/>
    </source>
</evidence>
<feature type="modified residue" description="N6-(pyridoxal phosphate)lysine" evidence="11">
    <location>
        <position position="218"/>
    </location>
</feature>
<keyword evidence="14" id="KW-1185">Reference proteome</keyword>
<dbReference type="InterPro" id="IPR004839">
    <property type="entry name" value="Aminotransferase_I/II_large"/>
</dbReference>
<dbReference type="PANTHER" id="PTHR43643">
    <property type="entry name" value="HISTIDINOL-PHOSPHATE AMINOTRANSFERASE 2"/>
    <property type="match status" value="1"/>
</dbReference>
<comment type="similarity">
    <text evidence="3 11">Belongs to the class-II pyridoxal-phosphate-dependent aminotransferase family. Histidinol-phosphate aminotransferase subfamily.</text>
</comment>
<dbReference type="GO" id="GO:0004400">
    <property type="term" value="F:histidinol-phosphate transaminase activity"/>
    <property type="evidence" value="ECO:0007669"/>
    <property type="project" value="UniProtKB-EC"/>
</dbReference>
<evidence type="ECO:0000256" key="4">
    <source>
        <dbReference type="ARBA" id="ARBA00011738"/>
    </source>
</evidence>
<evidence type="ECO:0000256" key="6">
    <source>
        <dbReference type="ARBA" id="ARBA00022605"/>
    </source>
</evidence>
<comment type="cofactor">
    <cofactor evidence="1 11">
        <name>pyridoxal 5'-phosphate</name>
        <dbReference type="ChEBI" id="CHEBI:597326"/>
    </cofactor>
</comment>
<keyword evidence="7 11" id="KW-0808">Transferase</keyword>
<evidence type="ECO:0000256" key="11">
    <source>
        <dbReference type="HAMAP-Rule" id="MF_01023"/>
    </source>
</evidence>
<dbReference type="InterPro" id="IPR005861">
    <property type="entry name" value="HisP_aminotrans"/>
</dbReference>
<evidence type="ECO:0000256" key="7">
    <source>
        <dbReference type="ARBA" id="ARBA00022679"/>
    </source>
</evidence>
<dbReference type="InterPro" id="IPR015421">
    <property type="entry name" value="PyrdxlP-dep_Trfase_major"/>
</dbReference>
<keyword evidence="9 11" id="KW-0368">Histidine biosynthesis</keyword>
<evidence type="ECO:0000256" key="9">
    <source>
        <dbReference type="ARBA" id="ARBA00023102"/>
    </source>
</evidence>
<dbReference type="InterPro" id="IPR050106">
    <property type="entry name" value="HistidinolP_aminotransfase"/>
</dbReference>
<dbReference type="CDD" id="cd00609">
    <property type="entry name" value="AAT_like"/>
    <property type="match status" value="1"/>
</dbReference>
<evidence type="ECO:0000256" key="5">
    <source>
        <dbReference type="ARBA" id="ARBA00022576"/>
    </source>
</evidence>
<evidence type="ECO:0000259" key="12">
    <source>
        <dbReference type="Pfam" id="PF00155"/>
    </source>
</evidence>
<comment type="catalytic activity">
    <reaction evidence="10 11">
        <text>L-histidinol phosphate + 2-oxoglutarate = 3-(imidazol-4-yl)-2-oxopropyl phosphate + L-glutamate</text>
        <dbReference type="Rhea" id="RHEA:23744"/>
        <dbReference type="ChEBI" id="CHEBI:16810"/>
        <dbReference type="ChEBI" id="CHEBI:29985"/>
        <dbReference type="ChEBI" id="CHEBI:57766"/>
        <dbReference type="ChEBI" id="CHEBI:57980"/>
        <dbReference type="EC" id="2.6.1.9"/>
    </reaction>
</comment>
<evidence type="ECO:0000256" key="8">
    <source>
        <dbReference type="ARBA" id="ARBA00022898"/>
    </source>
</evidence>
<comment type="caution">
    <text evidence="13">The sequence shown here is derived from an EMBL/GenBank/DDBJ whole genome shotgun (WGS) entry which is preliminary data.</text>
</comment>
<dbReference type="NCBIfam" id="NF002726">
    <property type="entry name" value="PRK02610.1"/>
    <property type="match status" value="1"/>
</dbReference>
<organism evidence="13 14">
    <name type="scientific">Thermostichus vulcanus str. 'Rupite'</name>
    <dbReference type="NCBI Taxonomy" id="2813851"/>
    <lineage>
        <taxon>Bacteria</taxon>
        <taxon>Bacillati</taxon>
        <taxon>Cyanobacteriota</taxon>
        <taxon>Cyanophyceae</taxon>
        <taxon>Thermostichales</taxon>
        <taxon>Thermostichaceae</taxon>
        <taxon>Thermostichus</taxon>
    </lineage>
</organism>
<proteinExistence type="inferred from homology"/>
<keyword evidence="8 11" id="KW-0663">Pyridoxal phosphate</keyword>
<feature type="domain" description="Aminotransferase class I/classII large" evidence="12">
    <location>
        <begin position="28"/>
        <end position="348"/>
    </location>
</feature>
<dbReference type="EC" id="2.6.1.9" evidence="11"/>
<evidence type="ECO:0000256" key="1">
    <source>
        <dbReference type="ARBA" id="ARBA00001933"/>
    </source>
</evidence>
<dbReference type="Gene3D" id="3.40.640.10">
    <property type="entry name" value="Type I PLP-dependent aspartate aminotransferase-like (Major domain)"/>
    <property type="match status" value="1"/>
</dbReference>
<dbReference type="HAMAP" id="MF_01023">
    <property type="entry name" value="HisC_aminotrans_2"/>
    <property type="match status" value="1"/>
</dbReference>